<dbReference type="RefSeq" id="WP_369260685.1">
    <property type="nucleotide sequence ID" value="NZ_CP163440.1"/>
</dbReference>
<dbReference type="EMBL" id="CP163440">
    <property type="protein sequence ID" value="XDQ63978.1"/>
    <property type="molecule type" value="Genomic_DNA"/>
</dbReference>
<sequence length="128" mass="13636">MTENEFPQALQTVLQDLRAQSSVQPEIREHEEYGPVLWAPDGSGQGVSLGPGDSPAERLAGLADQVQDWAVEALWTEGEPAVWPCCPRHPDSHPLSATVVAGVPVWVCPKGGQPVANIGELPPRDAGK</sequence>
<evidence type="ECO:0000313" key="1">
    <source>
        <dbReference type="EMBL" id="XDQ63978.1"/>
    </source>
</evidence>
<proteinExistence type="predicted"/>
<name>A0AB39SBK1_9ACTN</name>
<protein>
    <submittedName>
        <fullName evidence="1">Uncharacterized protein</fullName>
    </submittedName>
</protein>
<accession>A0AB39SBK1</accession>
<reference evidence="1" key="1">
    <citation type="submission" date="2024-07" db="EMBL/GenBank/DDBJ databases">
        <authorList>
            <person name="Yu S.T."/>
        </authorList>
    </citation>
    <scope>NUCLEOTIDE SEQUENCE</scope>
    <source>
        <strain evidence="1">R35</strain>
    </source>
</reference>
<organism evidence="1">
    <name type="scientific">Streptomyces sp. R35</name>
    <dbReference type="NCBI Taxonomy" id="3238630"/>
    <lineage>
        <taxon>Bacteria</taxon>
        <taxon>Bacillati</taxon>
        <taxon>Actinomycetota</taxon>
        <taxon>Actinomycetes</taxon>
        <taxon>Kitasatosporales</taxon>
        <taxon>Streptomycetaceae</taxon>
        <taxon>Streptomyces</taxon>
    </lineage>
</organism>
<gene>
    <name evidence="1" type="ORF">AB5J50_25935</name>
</gene>
<dbReference type="AlphaFoldDB" id="A0AB39SBK1"/>